<gene>
    <name evidence="10" type="ORF">Goklo_019905</name>
</gene>
<dbReference type="InterPro" id="IPR054502">
    <property type="entry name" value="bHLH-TF_ACT-like_plant"/>
</dbReference>
<dbReference type="Pfam" id="PF14215">
    <property type="entry name" value="bHLH-MYC_N"/>
    <property type="match status" value="1"/>
</dbReference>
<evidence type="ECO:0000256" key="7">
    <source>
        <dbReference type="SAM" id="Coils"/>
    </source>
</evidence>
<feature type="domain" description="Plant bHLH transcription factor ACT-like" evidence="9">
    <location>
        <begin position="549"/>
        <end position="624"/>
    </location>
</feature>
<comment type="subcellular location">
    <subcellularLocation>
        <location evidence="1">Nucleus</location>
    </subcellularLocation>
</comment>
<dbReference type="EMBL" id="JABFAB010000007">
    <property type="protein sequence ID" value="MBA0652662.1"/>
    <property type="molecule type" value="Genomic_DNA"/>
</dbReference>
<evidence type="ECO:0000259" key="9">
    <source>
        <dbReference type="Pfam" id="PF22754"/>
    </source>
</evidence>
<keyword evidence="4" id="KW-0010">Activator</keyword>
<dbReference type="SUPFAM" id="SSF47459">
    <property type="entry name" value="HLH, helix-loop-helix DNA-binding domain"/>
    <property type="match status" value="1"/>
</dbReference>
<keyword evidence="5" id="KW-0804">Transcription</keyword>
<evidence type="ECO:0000256" key="3">
    <source>
        <dbReference type="ARBA" id="ARBA00023125"/>
    </source>
</evidence>
<dbReference type="InterPro" id="IPR036638">
    <property type="entry name" value="HLH_DNA-bd_sf"/>
</dbReference>
<evidence type="ECO:0008006" key="12">
    <source>
        <dbReference type="Google" id="ProtNLM"/>
    </source>
</evidence>
<keyword evidence="7" id="KW-0175">Coiled coil</keyword>
<dbReference type="GO" id="GO:0046983">
    <property type="term" value="F:protein dimerization activity"/>
    <property type="evidence" value="ECO:0007669"/>
    <property type="project" value="InterPro"/>
</dbReference>
<evidence type="ECO:0000256" key="4">
    <source>
        <dbReference type="ARBA" id="ARBA00023159"/>
    </source>
</evidence>
<keyword evidence="6" id="KW-0539">Nucleus</keyword>
<evidence type="ECO:0000313" key="11">
    <source>
        <dbReference type="Proteomes" id="UP000593573"/>
    </source>
</evidence>
<name>A0A7J8UQL9_9ROSI</name>
<organism evidence="10 11">
    <name type="scientific">Gossypium klotzschianum</name>
    <dbReference type="NCBI Taxonomy" id="34286"/>
    <lineage>
        <taxon>Eukaryota</taxon>
        <taxon>Viridiplantae</taxon>
        <taxon>Streptophyta</taxon>
        <taxon>Embryophyta</taxon>
        <taxon>Tracheophyta</taxon>
        <taxon>Spermatophyta</taxon>
        <taxon>Magnoliopsida</taxon>
        <taxon>eudicotyledons</taxon>
        <taxon>Gunneridae</taxon>
        <taxon>Pentapetalae</taxon>
        <taxon>rosids</taxon>
        <taxon>malvids</taxon>
        <taxon>Malvales</taxon>
        <taxon>Malvaceae</taxon>
        <taxon>Malvoideae</taxon>
        <taxon>Gossypium</taxon>
    </lineage>
</organism>
<comment type="caution">
    <text evidence="10">The sequence shown here is derived from an EMBL/GenBank/DDBJ whole genome shotgun (WGS) entry which is preliminary data.</text>
</comment>
<evidence type="ECO:0000256" key="5">
    <source>
        <dbReference type="ARBA" id="ARBA00023163"/>
    </source>
</evidence>
<keyword evidence="2" id="KW-0805">Transcription regulation</keyword>
<feature type="non-terminal residue" evidence="10">
    <location>
        <position position="625"/>
    </location>
</feature>
<dbReference type="GO" id="GO:0080090">
    <property type="term" value="P:regulation of primary metabolic process"/>
    <property type="evidence" value="ECO:0007669"/>
    <property type="project" value="UniProtKB-ARBA"/>
</dbReference>
<dbReference type="PANTHER" id="PTHR46266">
    <property type="entry name" value="TRANSCRIPTION FACTOR TT8"/>
    <property type="match status" value="1"/>
</dbReference>
<feature type="coiled-coil region" evidence="7">
    <location>
        <begin position="459"/>
        <end position="486"/>
    </location>
</feature>
<evidence type="ECO:0000256" key="2">
    <source>
        <dbReference type="ARBA" id="ARBA00023015"/>
    </source>
</evidence>
<feature type="domain" description="Transcription factor MYC/MYB N-terminal" evidence="8">
    <location>
        <begin position="15"/>
        <end position="190"/>
    </location>
</feature>
<dbReference type="GO" id="GO:0005634">
    <property type="term" value="C:nucleus"/>
    <property type="evidence" value="ECO:0007669"/>
    <property type="project" value="UniProtKB-SubCell"/>
</dbReference>
<dbReference type="OrthoDB" id="690068at2759"/>
<keyword evidence="3" id="KW-0238">DNA-binding</keyword>
<evidence type="ECO:0000256" key="1">
    <source>
        <dbReference type="ARBA" id="ARBA00004123"/>
    </source>
</evidence>
<protein>
    <recommendedName>
        <fullName evidence="12">BHLH domain-containing protein</fullName>
    </recommendedName>
</protein>
<evidence type="ECO:0000313" key="10">
    <source>
        <dbReference type="EMBL" id="MBA0652662.1"/>
    </source>
</evidence>
<dbReference type="Pfam" id="PF22754">
    <property type="entry name" value="bHLH-TF_ACT-like_plant"/>
    <property type="match status" value="1"/>
</dbReference>
<sequence length="625" mass="70581">MANVVKNQVGVPENLRKQLAVAVRSIQWSYAIFWSLSATQQGEIQWGDGYYNGDIKTRKTVQALELKADKIGLQRSEQLRELYESLLEGETDQNKRPSAALSPEDLSDTEWYYLVCMSFVFTPGQGLPGKAFANGETIWLCNAQYADSKIFSRSLLAKTVVCFPYLGGVIELGVTELVPEDPNLLQHIKASLLDFSKPVCSEKSTPAPHNADDDKDPICAKVDHEIVDLLDLENLYSPAKEIKFDHERFNELHESIKEDFNISSPDECSNGFEQNHQMDDSFMLEDVNGVASQVQSWHFVDDDFSIQEKAAISSPKRGSVSHSHLKEFQQGNHTILSSLDLEVDDDLHYKRTVSAILSTSNWLIDSPSFTTCGYKSSFIGWKKEGMENFHRPRLHQNIFKKILFAVPLMHGGKCSLGKLENNIDATGHVLPEKRREEEKFRVLRSIVPFIDEIDKESILKDTIKYLKELEARIEELESCKNSMEFEARPRRNCLNVVEQTSDNYENRKVDSVKKPWINKRKACDIDEGLHESGSELNRTIPKDGLAPAVKVSIKELEVIIEIKCPCREFLLLDIMEAINNLHLDARTIQSCTLDGLVTLTLKSKFRGAAIAPAGMIKQALEKVAA</sequence>
<keyword evidence="11" id="KW-1185">Reference proteome</keyword>
<evidence type="ECO:0000256" key="6">
    <source>
        <dbReference type="ARBA" id="ARBA00023242"/>
    </source>
</evidence>
<dbReference type="Gene3D" id="4.10.280.10">
    <property type="entry name" value="Helix-loop-helix DNA-binding domain"/>
    <property type="match status" value="1"/>
</dbReference>
<dbReference type="Proteomes" id="UP000593573">
    <property type="component" value="Unassembled WGS sequence"/>
</dbReference>
<accession>A0A7J8UQL9</accession>
<dbReference type="PANTHER" id="PTHR46266:SF1">
    <property type="entry name" value="TRANSCRIPTION FACTOR MYC1"/>
    <property type="match status" value="1"/>
</dbReference>
<evidence type="ECO:0000259" key="8">
    <source>
        <dbReference type="Pfam" id="PF14215"/>
    </source>
</evidence>
<proteinExistence type="predicted"/>
<dbReference type="AlphaFoldDB" id="A0A7J8UQL9"/>
<reference evidence="10 11" key="1">
    <citation type="journal article" date="2019" name="Genome Biol. Evol.">
        <title>Insights into the evolution of the New World diploid cottons (Gossypium, subgenus Houzingenia) based on genome sequencing.</title>
        <authorList>
            <person name="Grover C.E."/>
            <person name="Arick M.A. 2nd"/>
            <person name="Thrash A."/>
            <person name="Conover J.L."/>
            <person name="Sanders W.S."/>
            <person name="Peterson D.G."/>
            <person name="Frelichowski J.E."/>
            <person name="Scheffler J.A."/>
            <person name="Scheffler B.E."/>
            <person name="Wendel J.F."/>
        </authorList>
    </citation>
    <scope>NUCLEOTIDE SEQUENCE [LARGE SCALE GENOMIC DNA]</scope>
    <source>
        <strain evidence="10">57</strain>
        <tissue evidence="10">Leaf</tissue>
    </source>
</reference>
<dbReference type="InterPro" id="IPR025610">
    <property type="entry name" value="MYC/MYB_N"/>
</dbReference>